<dbReference type="KEGG" id="pmx:PERMA_0745"/>
<dbReference type="SUPFAM" id="SSF53335">
    <property type="entry name" value="S-adenosyl-L-methionine-dependent methyltransferases"/>
    <property type="match status" value="1"/>
</dbReference>
<organism evidence="5 6">
    <name type="scientific">Persephonella marina (strain DSM 14350 / EX-H1)</name>
    <dbReference type="NCBI Taxonomy" id="123214"/>
    <lineage>
        <taxon>Bacteria</taxon>
        <taxon>Pseudomonadati</taxon>
        <taxon>Aquificota</taxon>
        <taxon>Aquificia</taxon>
        <taxon>Aquificales</taxon>
        <taxon>Hydrogenothermaceae</taxon>
        <taxon>Persephonella</taxon>
    </lineage>
</organism>
<keyword evidence="1 5" id="KW-0489">Methyltransferase</keyword>
<gene>
    <name evidence="5" type="primary">cheR</name>
    <name evidence="5" type="ordered locus">PERMA_0745</name>
</gene>
<evidence type="ECO:0000256" key="3">
    <source>
        <dbReference type="ARBA" id="ARBA00022691"/>
    </source>
</evidence>
<evidence type="ECO:0000259" key="4">
    <source>
        <dbReference type="PROSITE" id="PS50123"/>
    </source>
</evidence>
<dbReference type="PANTHER" id="PTHR24422:SF19">
    <property type="entry name" value="CHEMOTAXIS PROTEIN METHYLTRANSFERASE"/>
    <property type="match status" value="1"/>
</dbReference>
<evidence type="ECO:0000313" key="5">
    <source>
        <dbReference type="EMBL" id="ACO03572.1"/>
    </source>
</evidence>
<protein>
    <submittedName>
        <fullName evidence="5">CheR methyltransferase, SAM binding domain protein</fullName>
        <ecNumber evidence="5">2.1.1.80</ecNumber>
    </submittedName>
</protein>
<dbReference type="PRINTS" id="PR00996">
    <property type="entry name" value="CHERMTFRASE"/>
</dbReference>
<keyword evidence="2 5" id="KW-0808">Transferase</keyword>
<dbReference type="PROSITE" id="PS50123">
    <property type="entry name" value="CHER"/>
    <property type="match status" value="1"/>
</dbReference>
<dbReference type="RefSeq" id="WP_012675811.1">
    <property type="nucleotide sequence ID" value="NC_012440.1"/>
</dbReference>
<proteinExistence type="predicted"/>
<reference evidence="5 6" key="1">
    <citation type="journal article" date="2009" name="J. Bacteriol.">
        <title>Complete and draft genome sequences of six members of the Aquificales.</title>
        <authorList>
            <person name="Reysenbach A.L."/>
            <person name="Hamamura N."/>
            <person name="Podar M."/>
            <person name="Griffiths E."/>
            <person name="Ferreira S."/>
            <person name="Hochstein R."/>
            <person name="Heidelberg J."/>
            <person name="Johnson J."/>
            <person name="Mead D."/>
            <person name="Pohorille A."/>
            <person name="Sarmiento M."/>
            <person name="Schweighofer K."/>
            <person name="Seshadri R."/>
            <person name="Voytek M.A."/>
        </authorList>
    </citation>
    <scope>NUCLEOTIDE SEQUENCE [LARGE SCALE GENOMIC DNA]</scope>
    <source>
        <strain evidence="6">DSM 14350 / EX-H1</strain>
    </source>
</reference>
<dbReference type="Pfam" id="PF01739">
    <property type="entry name" value="CheR"/>
    <property type="match status" value="1"/>
</dbReference>
<evidence type="ECO:0000256" key="1">
    <source>
        <dbReference type="ARBA" id="ARBA00022603"/>
    </source>
</evidence>
<dbReference type="PaxDb" id="123214-PERMA_0745"/>
<dbReference type="EC" id="2.1.1.80" evidence="5"/>
<dbReference type="OrthoDB" id="9816309at2"/>
<dbReference type="Proteomes" id="UP000001366">
    <property type="component" value="Chromosome"/>
</dbReference>
<keyword evidence="3" id="KW-0949">S-adenosyl-L-methionine</keyword>
<dbReference type="GO" id="GO:0032259">
    <property type="term" value="P:methylation"/>
    <property type="evidence" value="ECO:0007669"/>
    <property type="project" value="UniProtKB-KW"/>
</dbReference>
<dbReference type="PANTHER" id="PTHR24422">
    <property type="entry name" value="CHEMOTAXIS PROTEIN METHYLTRANSFERASE"/>
    <property type="match status" value="1"/>
</dbReference>
<sequence>MNLEKLREKIHQFTGNLYDEDRLKLLEVKVRSFIRKYGVSIDEVFRNNELFDLFIDSILVNETSFFRHKEQMFEFKDLYLKELINKPFYKIMSAGCSTGKEVYSIAMMILDLKPDEKNKRVTGVDLSSSVLSVAREGIYEAEKINQIPVPYRKFVTLKDGKLYIKEDVKNITEFKQGNIVSEDYFFFRNYSAIFCRNVIIYFTKEKLRKALKNFHSSLTKSGILVLAPTEKIDREFSDLFIPEKKGKYTFYRRVN</sequence>
<dbReference type="EMBL" id="CP001230">
    <property type="protein sequence ID" value="ACO03572.1"/>
    <property type="molecule type" value="Genomic_DNA"/>
</dbReference>
<feature type="domain" description="CheR-type methyltransferase" evidence="4">
    <location>
        <begin position="1"/>
        <end position="255"/>
    </location>
</feature>
<dbReference type="SMART" id="SM00138">
    <property type="entry name" value="MeTrc"/>
    <property type="match status" value="1"/>
</dbReference>
<dbReference type="InterPro" id="IPR000780">
    <property type="entry name" value="CheR_MeTrfase"/>
</dbReference>
<dbReference type="AlphaFoldDB" id="C0QPD7"/>
<dbReference type="eggNOG" id="COG1352">
    <property type="taxonomic scope" value="Bacteria"/>
</dbReference>
<dbReference type="GO" id="GO:0008983">
    <property type="term" value="F:protein-glutamate O-methyltransferase activity"/>
    <property type="evidence" value="ECO:0007669"/>
    <property type="project" value="UniProtKB-EC"/>
</dbReference>
<evidence type="ECO:0000256" key="2">
    <source>
        <dbReference type="ARBA" id="ARBA00022679"/>
    </source>
</evidence>
<name>C0QPD7_PERMH</name>
<evidence type="ECO:0000313" key="6">
    <source>
        <dbReference type="Proteomes" id="UP000001366"/>
    </source>
</evidence>
<dbReference type="HOGENOM" id="CLU_025854_1_1_0"/>
<dbReference type="STRING" id="123214.PERMA_0745"/>
<dbReference type="InterPro" id="IPR029063">
    <property type="entry name" value="SAM-dependent_MTases_sf"/>
</dbReference>
<dbReference type="InterPro" id="IPR050903">
    <property type="entry name" value="Bact_Chemotaxis_MeTrfase"/>
</dbReference>
<accession>C0QPD7</accession>
<dbReference type="InterPro" id="IPR022642">
    <property type="entry name" value="CheR_C"/>
</dbReference>
<keyword evidence="6" id="KW-1185">Reference proteome</keyword>
<dbReference type="Gene3D" id="3.40.50.150">
    <property type="entry name" value="Vaccinia Virus protein VP39"/>
    <property type="match status" value="1"/>
</dbReference>